<dbReference type="OrthoDB" id="8694217at2759"/>
<organism evidence="3 4">
    <name type="scientific">Zosterops borbonicus</name>
    <dbReference type="NCBI Taxonomy" id="364589"/>
    <lineage>
        <taxon>Eukaryota</taxon>
        <taxon>Metazoa</taxon>
        <taxon>Chordata</taxon>
        <taxon>Craniata</taxon>
        <taxon>Vertebrata</taxon>
        <taxon>Euteleostomi</taxon>
        <taxon>Archelosauria</taxon>
        <taxon>Archosauria</taxon>
        <taxon>Dinosauria</taxon>
        <taxon>Saurischia</taxon>
        <taxon>Theropoda</taxon>
        <taxon>Coelurosauria</taxon>
        <taxon>Aves</taxon>
        <taxon>Neognathae</taxon>
        <taxon>Neoaves</taxon>
        <taxon>Telluraves</taxon>
        <taxon>Australaves</taxon>
        <taxon>Passeriformes</taxon>
        <taxon>Sylvioidea</taxon>
        <taxon>Zosteropidae</taxon>
        <taxon>Zosterops</taxon>
    </lineage>
</organism>
<evidence type="ECO:0000313" key="3">
    <source>
        <dbReference type="EMBL" id="TRZ06559.1"/>
    </source>
</evidence>
<feature type="domain" description="Ig-like" evidence="2">
    <location>
        <begin position="22"/>
        <end position="100"/>
    </location>
</feature>
<evidence type="ECO:0000313" key="4">
    <source>
        <dbReference type="Proteomes" id="UP000796761"/>
    </source>
</evidence>
<dbReference type="EMBL" id="SWJQ01002396">
    <property type="protein sequence ID" value="TRZ06559.1"/>
    <property type="molecule type" value="Genomic_DNA"/>
</dbReference>
<dbReference type="PROSITE" id="PS00290">
    <property type="entry name" value="IG_MHC"/>
    <property type="match status" value="2"/>
</dbReference>
<dbReference type="PROSITE" id="PS50835">
    <property type="entry name" value="IG_LIKE"/>
    <property type="match status" value="2"/>
</dbReference>
<keyword evidence="1" id="KW-0393">Immunoglobulin domain</keyword>
<proteinExistence type="predicted"/>
<dbReference type="InterPro" id="IPR003006">
    <property type="entry name" value="Ig/MHC_CS"/>
</dbReference>
<dbReference type="FunFam" id="2.60.40.10:FF:000463">
    <property type="entry name" value="Immunoglobulin heavy constant gamma 1"/>
    <property type="match status" value="1"/>
</dbReference>
<evidence type="ECO:0000256" key="1">
    <source>
        <dbReference type="ARBA" id="ARBA00023319"/>
    </source>
</evidence>
<keyword evidence="4" id="KW-1185">Reference proteome</keyword>
<name>A0A8K1D9I5_9PASS</name>
<accession>A0A8K1D9I5</accession>
<dbReference type="InterPro" id="IPR003597">
    <property type="entry name" value="Ig_C1-set"/>
</dbReference>
<dbReference type="InterPro" id="IPR036179">
    <property type="entry name" value="Ig-like_dom_sf"/>
</dbReference>
<dbReference type="Pfam" id="PF07654">
    <property type="entry name" value="C1-set"/>
    <property type="match status" value="2"/>
</dbReference>
<dbReference type="PANTHER" id="PTHR23411">
    <property type="entry name" value="TAPASIN"/>
    <property type="match status" value="1"/>
</dbReference>
<reference evidence="3" key="1">
    <citation type="submission" date="2019-04" db="EMBL/GenBank/DDBJ databases">
        <title>Genome assembly of Zosterops borbonicus 15179.</title>
        <authorList>
            <person name="Leroy T."/>
            <person name="Anselmetti Y."/>
            <person name="Tilak M.-K."/>
            <person name="Nabholz B."/>
        </authorList>
    </citation>
    <scope>NUCLEOTIDE SEQUENCE</scope>
    <source>
        <strain evidence="3">HGM_15179</strain>
        <tissue evidence="3">Muscle</tissue>
    </source>
</reference>
<protein>
    <recommendedName>
        <fullName evidence="2">Ig-like domain-containing protein</fullName>
    </recommendedName>
</protein>
<gene>
    <name evidence="3" type="ORF">HGM15179_020547</name>
</gene>
<feature type="domain" description="Ig-like" evidence="2">
    <location>
        <begin position="109"/>
        <end position="218"/>
    </location>
</feature>
<dbReference type="InterPro" id="IPR013783">
    <property type="entry name" value="Ig-like_fold"/>
</dbReference>
<evidence type="ECO:0000259" key="2">
    <source>
        <dbReference type="PROSITE" id="PS50835"/>
    </source>
</evidence>
<comment type="caution">
    <text evidence="3">The sequence shown here is derived from an EMBL/GenBank/DDBJ whole genome shotgun (WGS) entry which is preliminary data.</text>
</comment>
<dbReference type="Gene3D" id="2.60.40.10">
    <property type="entry name" value="Immunoglobulins"/>
    <property type="match status" value="2"/>
</dbReference>
<dbReference type="AlphaFoldDB" id="A0A8K1D9I5"/>
<dbReference type="InterPro" id="IPR007110">
    <property type="entry name" value="Ig-like_dom"/>
</dbReference>
<dbReference type="Proteomes" id="UP000796761">
    <property type="component" value="Unassembled WGS sequence"/>
</dbReference>
<dbReference type="SUPFAM" id="SSF48726">
    <property type="entry name" value="Immunoglobulin"/>
    <property type="match status" value="2"/>
</dbReference>
<dbReference type="FunFam" id="2.60.40.10:FF:000998">
    <property type="entry name" value="Immunoglobulin heavy constant epsilon"/>
    <property type="match status" value="1"/>
</dbReference>
<dbReference type="CDD" id="cd05768">
    <property type="entry name" value="IgC1_CH3_IgAGD_CH4_IgAEM"/>
    <property type="match status" value="1"/>
</dbReference>
<dbReference type="SMART" id="SM00407">
    <property type="entry name" value="IGc1"/>
    <property type="match status" value="2"/>
</dbReference>
<sequence length="223" mass="24800">MISVFALPPSPSDLYITQTPKLTCLVTSLPSDQDLSITWSRAGGGALREPLPLQLKHQYNGTFTALSQLPVTTAEWESGASYVCRVGHAELPAPRERTVERRQGQRLAPSVYLLPPPPEEISGPQPTLSLTCLVRGFYPEDIDVQWQKNHQNSGFAQNRQKFGAETAAPQREKGGDGAGYFLYSRLEVEREDWEKGTTFVCTVVHEGLPLRFVQRSLHRNPGN</sequence>
<dbReference type="InterPro" id="IPR050380">
    <property type="entry name" value="Immune_Resp_Modulators"/>
</dbReference>